<keyword evidence="2" id="KW-0472">Membrane</keyword>
<protein>
    <submittedName>
        <fullName evidence="3">Uncharacterized protein</fullName>
    </submittedName>
</protein>
<organism evidence="3 4">
    <name type="scientific">Fistulifera solaris</name>
    <name type="common">Oleaginous diatom</name>
    <dbReference type="NCBI Taxonomy" id="1519565"/>
    <lineage>
        <taxon>Eukaryota</taxon>
        <taxon>Sar</taxon>
        <taxon>Stramenopiles</taxon>
        <taxon>Ochrophyta</taxon>
        <taxon>Bacillariophyta</taxon>
        <taxon>Bacillariophyceae</taxon>
        <taxon>Bacillariophycidae</taxon>
        <taxon>Naviculales</taxon>
        <taxon>Naviculaceae</taxon>
        <taxon>Fistulifera</taxon>
    </lineage>
</organism>
<accession>A0A1Z5KCT5</accession>
<feature type="transmembrane region" description="Helical" evidence="2">
    <location>
        <begin position="35"/>
        <end position="57"/>
    </location>
</feature>
<feature type="region of interest" description="Disordered" evidence="1">
    <location>
        <begin position="1"/>
        <end position="28"/>
    </location>
</feature>
<feature type="region of interest" description="Disordered" evidence="1">
    <location>
        <begin position="140"/>
        <end position="160"/>
    </location>
</feature>
<dbReference type="Proteomes" id="UP000198406">
    <property type="component" value="Unassembled WGS sequence"/>
</dbReference>
<dbReference type="InParanoid" id="A0A1Z5KCT5"/>
<dbReference type="AlphaFoldDB" id="A0A1Z5KCT5"/>
<evidence type="ECO:0000256" key="1">
    <source>
        <dbReference type="SAM" id="MobiDB-lite"/>
    </source>
</evidence>
<keyword evidence="4" id="KW-1185">Reference proteome</keyword>
<dbReference type="InterPro" id="IPR019198">
    <property type="entry name" value="Beta_propeller_containing"/>
</dbReference>
<keyword evidence="2" id="KW-1133">Transmembrane helix</keyword>
<sequence length="626" mass="67223">MTTRDKDLDVEKGGSDVLPEGPTTASRASHKSFPLWKIAAAILALGLVVFAIAFPVARSRDDDNNNTNGISGTIDTDKEENSPSTSQAREYTSNGGPFNVTLGLFSKEIVGGYSDSESLENDLSNAAMFLLNGLIKRNTGQMGSDSGTDMPVESEGGPKEEFAEGAPVAADGGAGDDTAVGDLNDFGQNNQEDDVEEGDMMVSNGAVVFAAYGGEIVAWDAAAGTLLTRIEMPPVEVEDTTGAGAEPTDGTVSSTARSSMLPGYMSYTPSVRHLLIEEGRLMVIVEGYGQMFRDEMLKADGGSPVMYDYKATNIRLYDIVTPEEGVLKLHSEKHVNGRFMSVRSINGNAHIVTHSGLDTYTHLIDPYESYQYPELTTEEYVALVKEKAGEEAIPKFVSSLMTELKEPTGTMPSLFRLAMMQSEASDSNVEEQIFSNGVVNSVALVYSFNMLGDDPLGELAMTSSGSFMDSWYIRVYSSDTTMILAGDGWEYDAETGGSTTSTHLLGINLNGATSSPGSIGTVEGYFLNSHSLDVVNNVLRIATTVQDMMFIEPMPLVIEEPAVEEPAVAESESGSDGSARRVQSDESSTENYIINLDLTATDGEMKELGRVQLGKPNEVFTSVRFF</sequence>
<feature type="compositionally biased region" description="Basic and acidic residues" evidence="1">
    <location>
        <begin position="1"/>
        <end position="14"/>
    </location>
</feature>
<evidence type="ECO:0000256" key="2">
    <source>
        <dbReference type="SAM" id="Phobius"/>
    </source>
</evidence>
<keyword evidence="2" id="KW-0812">Transmembrane</keyword>
<comment type="caution">
    <text evidence="3">The sequence shown here is derived from an EMBL/GenBank/DDBJ whole genome shotgun (WGS) entry which is preliminary data.</text>
</comment>
<reference evidence="3 4" key="1">
    <citation type="journal article" date="2015" name="Plant Cell">
        <title>Oil accumulation by the oleaginous diatom Fistulifera solaris as revealed by the genome and transcriptome.</title>
        <authorList>
            <person name="Tanaka T."/>
            <person name="Maeda Y."/>
            <person name="Veluchamy A."/>
            <person name="Tanaka M."/>
            <person name="Abida H."/>
            <person name="Marechal E."/>
            <person name="Bowler C."/>
            <person name="Muto M."/>
            <person name="Sunaga Y."/>
            <person name="Tanaka M."/>
            <person name="Yoshino T."/>
            <person name="Taniguchi T."/>
            <person name="Fukuda Y."/>
            <person name="Nemoto M."/>
            <person name="Matsumoto M."/>
            <person name="Wong P.S."/>
            <person name="Aburatani S."/>
            <person name="Fujibuchi W."/>
        </authorList>
    </citation>
    <scope>NUCLEOTIDE SEQUENCE [LARGE SCALE GENOMIC DNA]</scope>
    <source>
        <strain evidence="3 4">JPCC DA0580</strain>
    </source>
</reference>
<gene>
    <name evidence="3" type="ORF">FisN_9Hh373</name>
</gene>
<feature type="region of interest" description="Disordered" evidence="1">
    <location>
        <begin position="564"/>
        <end position="586"/>
    </location>
</feature>
<proteinExistence type="predicted"/>
<name>A0A1Z5KCT5_FISSO</name>
<feature type="compositionally biased region" description="Polar residues" evidence="1">
    <location>
        <begin position="82"/>
        <end position="94"/>
    </location>
</feature>
<dbReference type="EMBL" id="BDSP01000206">
    <property type="protein sequence ID" value="GAX24120.1"/>
    <property type="molecule type" value="Genomic_DNA"/>
</dbReference>
<dbReference type="Pfam" id="PF09826">
    <property type="entry name" value="Beta_propel"/>
    <property type="match status" value="1"/>
</dbReference>
<feature type="compositionally biased region" description="Polar residues" evidence="1">
    <location>
        <begin position="65"/>
        <end position="74"/>
    </location>
</feature>
<feature type="region of interest" description="Disordered" evidence="1">
    <location>
        <begin position="61"/>
        <end position="94"/>
    </location>
</feature>
<evidence type="ECO:0000313" key="3">
    <source>
        <dbReference type="EMBL" id="GAX24120.1"/>
    </source>
</evidence>
<dbReference type="OrthoDB" id="10264491at2759"/>
<evidence type="ECO:0000313" key="4">
    <source>
        <dbReference type="Proteomes" id="UP000198406"/>
    </source>
</evidence>